<gene>
    <name evidence="1" type="ORF">F6X51_23275</name>
</gene>
<dbReference type="EMBL" id="VZZJ01000030">
    <property type="protein sequence ID" value="KAB1070208.1"/>
    <property type="molecule type" value="Genomic_DNA"/>
</dbReference>
<sequence length="104" mass="12127">MLFDERRNSDLLFSAADERWRAEVMRRFGGGRGGADPGAALHRGEPGSYLRKTFDARERTYRRWLQVRGLGDFRLCAPAHRPEPLDFVALFVGRVPHRHRPDWH</sequence>
<evidence type="ECO:0000313" key="1">
    <source>
        <dbReference type="EMBL" id="KAB1070208.1"/>
    </source>
</evidence>
<organism evidence="1 2">
    <name type="scientific">Methylobacterium planeticum</name>
    <dbReference type="NCBI Taxonomy" id="2615211"/>
    <lineage>
        <taxon>Bacteria</taxon>
        <taxon>Pseudomonadati</taxon>
        <taxon>Pseudomonadota</taxon>
        <taxon>Alphaproteobacteria</taxon>
        <taxon>Hyphomicrobiales</taxon>
        <taxon>Methylobacteriaceae</taxon>
        <taxon>Methylobacterium</taxon>
    </lineage>
</organism>
<proteinExistence type="predicted"/>
<reference evidence="1 2" key="1">
    <citation type="submission" date="2019-09" db="EMBL/GenBank/DDBJ databases">
        <title>YIM 132548 draft genome.</title>
        <authorList>
            <person name="Jiang L."/>
        </authorList>
    </citation>
    <scope>NUCLEOTIDE SEQUENCE [LARGE SCALE GENOMIC DNA]</scope>
    <source>
        <strain evidence="1 2">YIM 132548</strain>
    </source>
</reference>
<protein>
    <submittedName>
        <fullName evidence="1">Uncharacterized protein</fullName>
    </submittedName>
</protein>
<name>A0A6N6MJG4_9HYPH</name>
<evidence type="ECO:0000313" key="2">
    <source>
        <dbReference type="Proteomes" id="UP000441523"/>
    </source>
</evidence>
<dbReference type="RefSeq" id="WP_150966063.1">
    <property type="nucleotide sequence ID" value="NZ_VZZJ01000030.1"/>
</dbReference>
<comment type="caution">
    <text evidence="1">The sequence shown here is derived from an EMBL/GenBank/DDBJ whole genome shotgun (WGS) entry which is preliminary data.</text>
</comment>
<dbReference type="Proteomes" id="UP000441523">
    <property type="component" value="Unassembled WGS sequence"/>
</dbReference>
<keyword evidence="2" id="KW-1185">Reference proteome</keyword>
<dbReference type="AlphaFoldDB" id="A0A6N6MJG4"/>
<accession>A0A6N6MJG4</accession>